<proteinExistence type="predicted"/>
<protein>
    <submittedName>
        <fullName evidence="3">Uncharacterized protein</fullName>
    </submittedName>
</protein>
<feature type="region of interest" description="Disordered" evidence="1">
    <location>
        <begin position="18"/>
        <end position="99"/>
    </location>
</feature>
<dbReference type="AlphaFoldDB" id="A0A6V2J746"/>
<feature type="compositionally biased region" description="Polar residues" evidence="1">
    <location>
        <begin position="166"/>
        <end position="179"/>
    </location>
</feature>
<evidence type="ECO:0000313" key="3">
    <source>
        <dbReference type="EMBL" id="CAE4628704.1"/>
    </source>
</evidence>
<evidence type="ECO:0000256" key="1">
    <source>
        <dbReference type="SAM" id="MobiDB-lite"/>
    </source>
</evidence>
<sequence length="319" mass="35807">MDNTRENQHLLCKWSHVYSRNGSSYPNSSEQVSSETSRSSAHASSSRANSIACITSESSSASLTPPSHVEQKEDNFLSSGLSETSETEKPPPSSPLCGSLRCTVQTIASKRGKRKNVMSHSKRIFADSSDEATYDMQSVFSDSSDAESIDCTSSKFKRKRKRKMSQRQTPRNSMYYTNDSGKAWQTNDLTHATQEPHARSFSSTGFSRMDRIFADSSDEATYDIRSVCSDSSDAESIDCTSSKFKVKRKRKMSQRQTPRNGMYYTNYSGKVWQTNDLTHATQEPHARSFSSTGFSRMDRIFADSSDEATYDIRSVISFF</sequence>
<reference evidence="3" key="1">
    <citation type="submission" date="2021-01" db="EMBL/GenBank/DDBJ databases">
        <authorList>
            <person name="Corre E."/>
            <person name="Pelletier E."/>
            <person name="Niang G."/>
            <person name="Scheremetjew M."/>
            <person name="Finn R."/>
            <person name="Kale V."/>
            <person name="Holt S."/>
            <person name="Cochrane G."/>
            <person name="Meng A."/>
            <person name="Brown T."/>
            <person name="Cohen L."/>
        </authorList>
    </citation>
    <scope>NUCLEOTIDE SEQUENCE</scope>
    <source>
        <strain evidence="3">GSO104</strain>
    </source>
</reference>
<accession>A0A6V2J746</accession>
<dbReference type="EMBL" id="HBNS01033464">
    <property type="protein sequence ID" value="CAE4628697.1"/>
    <property type="molecule type" value="Transcribed_RNA"/>
</dbReference>
<feature type="compositionally biased region" description="Low complexity" evidence="1">
    <location>
        <begin position="28"/>
        <end position="67"/>
    </location>
</feature>
<feature type="compositionally biased region" description="Polar residues" evidence="1">
    <location>
        <begin position="18"/>
        <end position="27"/>
    </location>
</feature>
<name>A0A6V2J746_9STRA</name>
<evidence type="ECO:0000313" key="2">
    <source>
        <dbReference type="EMBL" id="CAE4628697.1"/>
    </source>
</evidence>
<organism evidence="3">
    <name type="scientific">Ditylum brightwellii</name>
    <dbReference type="NCBI Taxonomy" id="49249"/>
    <lineage>
        <taxon>Eukaryota</taxon>
        <taxon>Sar</taxon>
        <taxon>Stramenopiles</taxon>
        <taxon>Ochrophyta</taxon>
        <taxon>Bacillariophyta</taxon>
        <taxon>Mediophyceae</taxon>
        <taxon>Lithodesmiophycidae</taxon>
        <taxon>Lithodesmiales</taxon>
        <taxon>Lithodesmiaceae</taxon>
        <taxon>Ditylum</taxon>
    </lineage>
</organism>
<dbReference type="EMBL" id="HBNS01033468">
    <property type="protein sequence ID" value="CAE4628704.1"/>
    <property type="molecule type" value="Transcribed_RNA"/>
</dbReference>
<gene>
    <name evidence="2" type="ORF">DBRI00130_LOCUS26190</name>
    <name evidence="3" type="ORF">DBRI00130_LOCUS26194</name>
</gene>
<feature type="region of interest" description="Disordered" evidence="1">
    <location>
        <begin position="151"/>
        <end position="179"/>
    </location>
</feature>
<feature type="compositionally biased region" description="Basic residues" evidence="1">
    <location>
        <begin position="155"/>
        <end position="165"/>
    </location>
</feature>